<protein>
    <submittedName>
        <fullName evidence="2">Lantibiotic immunity ABC transporter MutE/EpiE family permease subunit</fullName>
    </submittedName>
</protein>
<accession>A0ABN1JHY9</accession>
<organism evidence="2 3">
    <name type="scientific">Clostridium oceanicum</name>
    <dbReference type="NCBI Taxonomy" id="1543"/>
    <lineage>
        <taxon>Bacteria</taxon>
        <taxon>Bacillati</taxon>
        <taxon>Bacillota</taxon>
        <taxon>Clostridia</taxon>
        <taxon>Eubacteriales</taxon>
        <taxon>Clostridiaceae</taxon>
        <taxon>Clostridium</taxon>
    </lineage>
</organism>
<keyword evidence="1" id="KW-0812">Transmembrane</keyword>
<gene>
    <name evidence="2" type="ORF">GCM10008906_19960</name>
</gene>
<feature type="transmembrane region" description="Helical" evidence="1">
    <location>
        <begin position="20"/>
        <end position="40"/>
    </location>
</feature>
<comment type="caution">
    <text evidence="2">The sequence shown here is derived from an EMBL/GenBank/DDBJ whole genome shotgun (WGS) entry which is preliminary data.</text>
</comment>
<sequence>MINMIQAENLKYKNTFSKKLFYIAPMYILIQILSFDDYVFTNSINWWSLCFMPFIIAILCSLSSLREKKSGNYRTLKSKDINLKKMWISKVLVMSFYTFLASLTFILYFLIFKLVRGSLLVILNQLFLAVFIIWLTTLILIPICLFLSESFGSFASVIVTCVGFIGGALVAPKSFWYLCPWSINVRLISPILKIHPNGELLKSGSSLLNPSVIPIGIIIAVVGFIILAILTSLWFAKKEAR</sequence>
<dbReference type="Proteomes" id="UP001501510">
    <property type="component" value="Unassembled WGS sequence"/>
</dbReference>
<keyword evidence="3" id="KW-1185">Reference proteome</keyword>
<feature type="transmembrane region" description="Helical" evidence="1">
    <location>
        <begin position="126"/>
        <end position="147"/>
    </location>
</feature>
<evidence type="ECO:0000313" key="2">
    <source>
        <dbReference type="EMBL" id="GAA0740232.1"/>
    </source>
</evidence>
<evidence type="ECO:0000313" key="3">
    <source>
        <dbReference type="Proteomes" id="UP001501510"/>
    </source>
</evidence>
<dbReference type="RefSeq" id="WP_343761288.1">
    <property type="nucleotide sequence ID" value="NZ_BAAACG010000009.1"/>
</dbReference>
<feature type="transmembrane region" description="Helical" evidence="1">
    <location>
        <begin position="154"/>
        <end position="171"/>
    </location>
</feature>
<dbReference type="NCBIfam" id="TIGR03732">
    <property type="entry name" value="lanti_perm_MutE"/>
    <property type="match status" value="1"/>
</dbReference>
<reference evidence="2 3" key="1">
    <citation type="journal article" date="2019" name="Int. J. Syst. Evol. Microbiol.">
        <title>The Global Catalogue of Microorganisms (GCM) 10K type strain sequencing project: providing services to taxonomists for standard genome sequencing and annotation.</title>
        <authorList>
            <consortium name="The Broad Institute Genomics Platform"/>
            <consortium name="The Broad Institute Genome Sequencing Center for Infectious Disease"/>
            <person name="Wu L."/>
            <person name="Ma J."/>
        </authorList>
    </citation>
    <scope>NUCLEOTIDE SEQUENCE [LARGE SCALE GENOMIC DNA]</scope>
    <source>
        <strain evidence="2 3">JCM 1407</strain>
    </source>
</reference>
<dbReference type="InterPro" id="IPR021205">
    <property type="entry name" value="Lanti_perm_SpaE/MutE/EpiE-like"/>
</dbReference>
<keyword evidence="1" id="KW-1133">Transmembrane helix</keyword>
<dbReference type="EMBL" id="BAAACG010000009">
    <property type="protein sequence ID" value="GAA0740232.1"/>
    <property type="molecule type" value="Genomic_DNA"/>
</dbReference>
<name>A0ABN1JHY9_9CLOT</name>
<keyword evidence="1" id="KW-0472">Membrane</keyword>
<feature type="transmembrane region" description="Helical" evidence="1">
    <location>
        <begin position="86"/>
        <end position="111"/>
    </location>
</feature>
<dbReference type="CDD" id="cd21807">
    <property type="entry name" value="ABC-2_lan_permease_MutE_EpiE-like"/>
    <property type="match status" value="1"/>
</dbReference>
<proteinExistence type="predicted"/>
<dbReference type="Pfam" id="PF12730">
    <property type="entry name" value="ABC2_membrane_4"/>
    <property type="match status" value="1"/>
</dbReference>
<evidence type="ECO:0000256" key="1">
    <source>
        <dbReference type="SAM" id="Phobius"/>
    </source>
</evidence>
<feature type="transmembrane region" description="Helical" evidence="1">
    <location>
        <begin position="46"/>
        <end position="65"/>
    </location>
</feature>
<feature type="transmembrane region" description="Helical" evidence="1">
    <location>
        <begin position="212"/>
        <end position="236"/>
    </location>
</feature>